<protein>
    <submittedName>
        <fullName evidence="3">Putative integral membrane protein</fullName>
    </submittedName>
</protein>
<dbReference type="STRING" id="1217799.DEALK_06210"/>
<dbReference type="InterPro" id="IPR012867">
    <property type="entry name" value="DUF1648"/>
</dbReference>
<gene>
    <name evidence="3" type="ORF">DEALK_06210</name>
</gene>
<dbReference type="InterPro" id="IPR026272">
    <property type="entry name" value="SdpI"/>
</dbReference>
<evidence type="ECO:0000313" key="3">
    <source>
        <dbReference type="EMBL" id="KTB47776.1"/>
    </source>
</evidence>
<keyword evidence="1" id="KW-0812">Transmembrane</keyword>
<feature type="domain" description="DUF1648" evidence="2">
    <location>
        <begin position="13"/>
        <end position="60"/>
    </location>
</feature>
<keyword evidence="1" id="KW-1133">Transmembrane helix</keyword>
<keyword evidence="4" id="KW-1185">Reference proteome</keyword>
<dbReference type="InterPro" id="IPR025962">
    <property type="entry name" value="SdpI/YhfL"/>
</dbReference>
<feature type="transmembrane region" description="Helical" evidence="1">
    <location>
        <begin position="117"/>
        <end position="136"/>
    </location>
</feature>
<organism evidence="3 4">
    <name type="scientific">Dehalogenimonas alkenigignens</name>
    <dbReference type="NCBI Taxonomy" id="1217799"/>
    <lineage>
        <taxon>Bacteria</taxon>
        <taxon>Bacillati</taxon>
        <taxon>Chloroflexota</taxon>
        <taxon>Dehalococcoidia</taxon>
        <taxon>Dehalococcoidales</taxon>
        <taxon>Dehalococcoidaceae</taxon>
        <taxon>Dehalogenimonas</taxon>
    </lineage>
</organism>
<dbReference type="OrthoDB" id="9808690at2"/>
<keyword evidence="1" id="KW-0472">Membrane</keyword>
<feature type="transmembrane region" description="Helical" evidence="1">
    <location>
        <begin position="54"/>
        <end position="71"/>
    </location>
</feature>
<sequence length="224" mass="24912">MKITWRSEALNLILLAAMFIISAASWSSAPERIPVHWDITGQPDRFGGKFEGLFFLPLMAAGIYLLLLYLPRLDPKRVNYEKFGGVYRIIRTLLVVFMFGLHGVIVASAVHEVPIDVGTAVMVMVGLMLAVLGNYFGKLKPTWFVGIRTPWTLTSELSWVKTHRLGGRVFVVFGLLMALAGIVGEPWLFIGVMGAFMASIVFLMIYSYTVWKADPDRGNGPGKQ</sequence>
<proteinExistence type="predicted"/>
<feature type="transmembrane region" description="Helical" evidence="1">
    <location>
        <begin position="92"/>
        <end position="111"/>
    </location>
</feature>
<dbReference type="RefSeq" id="WP_058438564.1">
    <property type="nucleotide sequence ID" value="NZ_KQ758903.1"/>
</dbReference>
<feature type="transmembrane region" description="Helical" evidence="1">
    <location>
        <begin position="189"/>
        <end position="211"/>
    </location>
</feature>
<dbReference type="EMBL" id="LFDV01000002">
    <property type="protein sequence ID" value="KTB47776.1"/>
    <property type="molecule type" value="Genomic_DNA"/>
</dbReference>
<dbReference type="GO" id="GO:0009636">
    <property type="term" value="P:response to toxic substance"/>
    <property type="evidence" value="ECO:0007669"/>
    <property type="project" value="TreeGrafter"/>
</dbReference>
<comment type="caution">
    <text evidence="3">The sequence shown here is derived from an EMBL/GenBank/DDBJ whole genome shotgun (WGS) entry which is preliminary data.</text>
</comment>
<reference evidence="3 4" key="1">
    <citation type="submission" date="2015-06" db="EMBL/GenBank/DDBJ databases">
        <title>Genome sequence of the organohalide-respiring Dehalogenimonas alkenigignens type strain (IP3-3T).</title>
        <authorList>
            <person name="Key T.A."/>
            <person name="Richmond D.P."/>
            <person name="Bowman K.S."/>
            <person name="Cho Y.-J."/>
            <person name="Chun J."/>
            <person name="da Costa M.S."/>
            <person name="Rainey F.A."/>
            <person name="Moe W.M."/>
        </authorList>
    </citation>
    <scope>NUCLEOTIDE SEQUENCE [LARGE SCALE GENOMIC DNA]</scope>
    <source>
        <strain evidence="3 4">IP3-3</strain>
    </source>
</reference>
<dbReference type="Pfam" id="PF07853">
    <property type="entry name" value="DUF1648"/>
    <property type="match status" value="1"/>
</dbReference>
<dbReference type="AlphaFoldDB" id="A0A0W0GGT4"/>
<dbReference type="Pfam" id="PF13630">
    <property type="entry name" value="SdpI"/>
    <property type="match status" value="1"/>
</dbReference>
<feature type="transmembrane region" description="Helical" evidence="1">
    <location>
        <begin position="165"/>
        <end position="183"/>
    </location>
</feature>
<dbReference type="PIRSF" id="PIRSF038959">
    <property type="entry name" value="SdpI"/>
    <property type="match status" value="1"/>
</dbReference>
<evidence type="ECO:0000313" key="4">
    <source>
        <dbReference type="Proteomes" id="UP000053947"/>
    </source>
</evidence>
<evidence type="ECO:0000259" key="2">
    <source>
        <dbReference type="Pfam" id="PF07853"/>
    </source>
</evidence>
<accession>A0A0W0GGT4</accession>
<evidence type="ECO:0000256" key="1">
    <source>
        <dbReference type="SAM" id="Phobius"/>
    </source>
</evidence>
<dbReference type="PANTHER" id="PTHR37810:SF5">
    <property type="entry name" value="IMMUNITY PROTEIN SDPI"/>
    <property type="match status" value="1"/>
</dbReference>
<dbReference type="Proteomes" id="UP000053947">
    <property type="component" value="Unassembled WGS sequence"/>
</dbReference>
<dbReference type="PANTHER" id="PTHR37810">
    <property type="entry name" value="IMMUNITY PROTEIN SDPI"/>
    <property type="match status" value="1"/>
</dbReference>
<name>A0A0W0GGT4_9CHLR</name>